<dbReference type="EMBL" id="JAAGNZ010000001">
    <property type="protein sequence ID" value="NEU66190.1"/>
    <property type="molecule type" value="Genomic_DNA"/>
</dbReference>
<evidence type="ECO:0000313" key="2">
    <source>
        <dbReference type="Proteomes" id="UP000477386"/>
    </source>
</evidence>
<comment type="caution">
    <text evidence="1">The sequence shown here is derived from an EMBL/GenBank/DDBJ whole genome shotgun (WGS) entry which is preliminary data.</text>
</comment>
<reference evidence="1 2" key="1">
    <citation type="submission" date="2020-02" db="EMBL/GenBank/DDBJ databases">
        <title>Draft genome sequence of two Spirosoma agri KCTC 52727 and Spirosoma terrae KCTC 52035.</title>
        <authorList>
            <person name="Rojas J."/>
            <person name="Ambika Manirajan B."/>
            <person name="Ratering S."/>
            <person name="Suarez C."/>
            <person name="Schnell S."/>
        </authorList>
    </citation>
    <scope>NUCLEOTIDE SEQUENCE [LARGE SCALE GENOMIC DNA]</scope>
    <source>
        <strain evidence="1 2">KCTC 52727</strain>
    </source>
</reference>
<name>A0A6M0ID26_9BACT</name>
<keyword evidence="2" id="KW-1185">Reference proteome</keyword>
<dbReference type="RefSeq" id="WP_164035465.1">
    <property type="nucleotide sequence ID" value="NZ_JAAGNZ010000001.1"/>
</dbReference>
<sequence length="82" mass="9135">MQKTETQNGITITVHLEEDGRVVLDRQMQVSFLLPDGTIYNEALYPESAEGLNYGGLSSQFTFAESIRTIRSATSRRAASEH</sequence>
<accession>A0A6M0ID26</accession>
<protein>
    <submittedName>
        <fullName evidence="1">Uncharacterized protein</fullName>
    </submittedName>
</protein>
<dbReference type="AlphaFoldDB" id="A0A6M0ID26"/>
<gene>
    <name evidence="1" type="ORF">GK091_04800</name>
</gene>
<evidence type="ECO:0000313" key="1">
    <source>
        <dbReference type="EMBL" id="NEU66190.1"/>
    </source>
</evidence>
<organism evidence="1 2">
    <name type="scientific">Spirosoma agri</name>
    <dbReference type="NCBI Taxonomy" id="1987381"/>
    <lineage>
        <taxon>Bacteria</taxon>
        <taxon>Pseudomonadati</taxon>
        <taxon>Bacteroidota</taxon>
        <taxon>Cytophagia</taxon>
        <taxon>Cytophagales</taxon>
        <taxon>Cytophagaceae</taxon>
        <taxon>Spirosoma</taxon>
    </lineage>
</organism>
<dbReference type="Proteomes" id="UP000477386">
    <property type="component" value="Unassembled WGS sequence"/>
</dbReference>
<proteinExistence type="predicted"/>